<comment type="caution">
    <text evidence="1">The sequence shown here is derived from an EMBL/GenBank/DDBJ whole genome shotgun (WGS) entry which is preliminary data.</text>
</comment>
<dbReference type="Proteomes" id="UP001153365">
    <property type="component" value="Unassembled WGS sequence"/>
</dbReference>
<protein>
    <submittedName>
        <fullName evidence="1">Uncharacterized protein</fullName>
    </submittedName>
</protein>
<reference evidence="1" key="1">
    <citation type="submission" date="2022-06" db="EMBL/GenBank/DDBJ databases">
        <authorList>
            <consortium name="SYNGENTA / RWTH Aachen University"/>
        </authorList>
    </citation>
    <scope>NUCLEOTIDE SEQUENCE</scope>
</reference>
<evidence type="ECO:0000313" key="1">
    <source>
        <dbReference type="EMBL" id="CAH7674952.1"/>
    </source>
</evidence>
<dbReference type="AlphaFoldDB" id="A0AAV0AXC3"/>
<dbReference type="EMBL" id="CALTRL010002186">
    <property type="protein sequence ID" value="CAH7674952.1"/>
    <property type="molecule type" value="Genomic_DNA"/>
</dbReference>
<gene>
    <name evidence="1" type="ORF">PPACK8108_LOCUS9899</name>
</gene>
<evidence type="ECO:0000313" key="2">
    <source>
        <dbReference type="Proteomes" id="UP001153365"/>
    </source>
</evidence>
<sequence>MVIEEDLLRASESGGEHGLILNISQSEDWSLTVNALSGHTSFFGAHEGHGLVRTPHLEDGGDGGAAEDRARLCELFDGLWKPGGQG</sequence>
<organism evidence="1 2">
    <name type="scientific">Phakopsora pachyrhizi</name>
    <name type="common">Asian soybean rust disease fungus</name>
    <dbReference type="NCBI Taxonomy" id="170000"/>
    <lineage>
        <taxon>Eukaryota</taxon>
        <taxon>Fungi</taxon>
        <taxon>Dikarya</taxon>
        <taxon>Basidiomycota</taxon>
        <taxon>Pucciniomycotina</taxon>
        <taxon>Pucciniomycetes</taxon>
        <taxon>Pucciniales</taxon>
        <taxon>Phakopsoraceae</taxon>
        <taxon>Phakopsora</taxon>
    </lineage>
</organism>
<proteinExistence type="predicted"/>
<keyword evidence="2" id="KW-1185">Reference proteome</keyword>
<accession>A0AAV0AXC3</accession>
<name>A0AAV0AXC3_PHAPC</name>